<keyword evidence="3" id="KW-0378">Hydrolase</keyword>
<gene>
    <name evidence="3" type="ORF">SAMN02745134_01353</name>
</gene>
<name>A0A1W1XCG8_9CLOT</name>
<evidence type="ECO:0000259" key="2">
    <source>
        <dbReference type="Pfam" id="PF02517"/>
    </source>
</evidence>
<dbReference type="GO" id="GO:0004175">
    <property type="term" value="F:endopeptidase activity"/>
    <property type="evidence" value="ECO:0007669"/>
    <property type="project" value="UniProtKB-ARBA"/>
</dbReference>
<feature type="domain" description="CAAX prenyl protease 2/Lysostaphin resistance protein A-like" evidence="2">
    <location>
        <begin position="78"/>
        <end position="129"/>
    </location>
</feature>
<dbReference type="Pfam" id="PF02517">
    <property type="entry name" value="Rce1-like"/>
    <property type="match status" value="1"/>
</dbReference>
<keyword evidence="4" id="KW-1185">Reference proteome</keyword>
<dbReference type="PANTHER" id="PTHR39430">
    <property type="entry name" value="MEMBRANE-ASSOCIATED PROTEASE-RELATED"/>
    <property type="match status" value="1"/>
</dbReference>
<dbReference type="PANTHER" id="PTHR39430:SF1">
    <property type="entry name" value="PROTEASE"/>
    <property type="match status" value="1"/>
</dbReference>
<feature type="transmembrane region" description="Helical" evidence="1">
    <location>
        <begin position="75"/>
        <end position="93"/>
    </location>
</feature>
<keyword evidence="1" id="KW-0472">Membrane</keyword>
<dbReference type="GO" id="GO:0006508">
    <property type="term" value="P:proteolysis"/>
    <property type="evidence" value="ECO:0007669"/>
    <property type="project" value="UniProtKB-KW"/>
</dbReference>
<keyword evidence="3" id="KW-0645">Protease</keyword>
<accession>A0A1W1XCG8</accession>
<evidence type="ECO:0000313" key="4">
    <source>
        <dbReference type="Proteomes" id="UP000192468"/>
    </source>
</evidence>
<evidence type="ECO:0000313" key="3">
    <source>
        <dbReference type="EMBL" id="SMC21573.1"/>
    </source>
</evidence>
<feature type="transmembrane region" description="Helical" evidence="1">
    <location>
        <begin position="36"/>
        <end position="63"/>
    </location>
</feature>
<feature type="transmembrane region" description="Helical" evidence="1">
    <location>
        <begin position="114"/>
        <end position="132"/>
    </location>
</feature>
<evidence type="ECO:0000256" key="1">
    <source>
        <dbReference type="SAM" id="Phobius"/>
    </source>
</evidence>
<protein>
    <submittedName>
        <fullName evidence="3">CAAX protease self-immunity</fullName>
    </submittedName>
</protein>
<dbReference type="AlphaFoldDB" id="A0A1W1XCG8"/>
<keyword evidence="1" id="KW-1133">Transmembrane helix</keyword>
<organism evidence="3 4">
    <name type="scientific">Clostridium acidisoli DSM 12555</name>
    <dbReference type="NCBI Taxonomy" id="1121291"/>
    <lineage>
        <taxon>Bacteria</taxon>
        <taxon>Bacillati</taxon>
        <taxon>Bacillota</taxon>
        <taxon>Clostridia</taxon>
        <taxon>Eubacteriales</taxon>
        <taxon>Clostridiaceae</taxon>
        <taxon>Clostridium</taxon>
    </lineage>
</organism>
<dbReference type="GO" id="GO:0080120">
    <property type="term" value="P:CAAX-box protein maturation"/>
    <property type="evidence" value="ECO:0007669"/>
    <property type="project" value="UniProtKB-ARBA"/>
</dbReference>
<dbReference type="EMBL" id="FWXH01000003">
    <property type="protein sequence ID" value="SMC21573.1"/>
    <property type="molecule type" value="Genomic_DNA"/>
</dbReference>
<reference evidence="3 4" key="1">
    <citation type="submission" date="2017-04" db="EMBL/GenBank/DDBJ databases">
        <authorList>
            <person name="Afonso C.L."/>
            <person name="Miller P.J."/>
            <person name="Scott M.A."/>
            <person name="Spackman E."/>
            <person name="Goraichik I."/>
            <person name="Dimitrov K.M."/>
            <person name="Suarez D.L."/>
            <person name="Swayne D.E."/>
        </authorList>
    </citation>
    <scope>NUCLEOTIDE SEQUENCE [LARGE SCALE GENOMIC DNA]</scope>
    <source>
        <strain evidence="3 4">DSM 12555</strain>
    </source>
</reference>
<sequence>MEITILIVQYLVIRKYSKGQFLDSIELSYDEHSVKYVYKGVCVGLTGTILIYLTTVLMHISFYEGTGFKFYESKIVLSFIISMFIRAFFAGVCEEVFFRGILLNYLTKYKGKTFGILISSLIFTMFHCSRYTGIY</sequence>
<keyword evidence="1" id="KW-0812">Transmembrane</keyword>
<proteinExistence type="predicted"/>
<dbReference type="InterPro" id="IPR003675">
    <property type="entry name" value="Rce1/LyrA-like_dom"/>
</dbReference>
<dbReference type="Proteomes" id="UP000192468">
    <property type="component" value="Unassembled WGS sequence"/>
</dbReference>